<dbReference type="InterPro" id="IPR046342">
    <property type="entry name" value="CBS_dom_sf"/>
</dbReference>
<keyword evidence="9" id="KW-0129">CBS domain</keyword>
<proteinExistence type="inferred from homology"/>
<feature type="transmembrane region" description="Helical" evidence="10">
    <location>
        <begin position="187"/>
        <end position="206"/>
    </location>
</feature>
<dbReference type="EMBL" id="DP000238">
    <property type="protein sequence ID" value="ABK77541.1"/>
    <property type="molecule type" value="Genomic_DNA"/>
</dbReference>
<feature type="transmembrane region" description="Helical" evidence="10">
    <location>
        <begin position="582"/>
        <end position="604"/>
    </location>
</feature>
<dbReference type="Proteomes" id="UP000000758">
    <property type="component" value="Chromosome"/>
</dbReference>
<keyword evidence="4" id="KW-1003">Cell membrane</keyword>
<organism evidence="12 13">
    <name type="scientific">Cenarchaeum symbiosum (strain A)</name>
    <dbReference type="NCBI Taxonomy" id="414004"/>
    <lineage>
        <taxon>Archaea</taxon>
        <taxon>Nitrososphaerota</taxon>
        <taxon>Candidatus Cenarchaeales</taxon>
        <taxon>Candidatus Cenarchaeaceae</taxon>
        <taxon>Candidatus Cenarchaeum</taxon>
    </lineage>
</organism>
<reference evidence="12 13" key="1">
    <citation type="journal article" date="2006" name="Proc. Natl. Acad. Sci. U.S.A.">
        <title>Genomic analysis of the uncultivated marine crenarchaeote Cenarchaeum symbiosum.</title>
        <authorList>
            <person name="Hallam S.J."/>
            <person name="Konstantinidis K.T."/>
            <person name="Putnam N."/>
            <person name="Schleper C."/>
            <person name="Watanabe Y."/>
            <person name="Sugahara J."/>
            <person name="Preston C."/>
            <person name="de la Torre J."/>
            <person name="Richardson P.M."/>
            <person name="DeLong E.F."/>
        </authorList>
    </citation>
    <scope>NUCLEOTIDE SEQUENCE [LARGE SCALE GENOMIC DNA]</scope>
    <source>
        <strain evidence="13">A</strain>
    </source>
</reference>
<sequence length="609" mass="65622">MSTEPQRAVKYVMGRPVSVYMKNDVLVLPRGMLTRRAASMMQSSEHDDVVVTEGGVPVGIVTDEDILGKVGDYKVTAEETTLGDIMSEPLHTIDEHASLREAINKMNKHGIRKLPVLSKKNTVIGIITHGAVAVAVRNAAATKPRLLSPPVKAILGNLGFVLQFAGALLLVPAIVATVLNDTVTATGIYLTTVLLLVTGFFLNSYGEKASLNMQQASILVFVSLFILTLFGTIPYLYVAPPGEGSAAEVFANSFFSSAAGFTTGGISIYDPDELPQSFTFFRSFTQLVGGMSFIYLVITAFYPESKLRSMRGFISGRTLHMRELFGTITFIFGLYIVIVATLLYLFGEQDILDNISLAMSTLATGGFVPSSTILEDMVWQEHLILMAAMILGALPFTFHYGFVRKKFLSPRLGKEVLAYFALLGGAALLFTWVSGLGPVFGTFYTVSASTTAGLQISSLESLSGPAHAILILLMFVGGCGFSTAGGIKIYRFMQVRGAWRLLRGGLRGGEDATKDEKDERKETATAVLIIMLFPLIAGVTTIHLMGITDATLDNAFLEAAGLITTGGLSADVITAELDPATMITFGFLMIFGRLEIIAILYIFVPRLAP</sequence>
<dbReference type="KEGG" id="csy:CENSYa_0909"/>
<feature type="domain" description="CBS" evidence="11">
    <location>
        <begin position="86"/>
        <end position="142"/>
    </location>
</feature>
<dbReference type="GO" id="GO:0008324">
    <property type="term" value="F:monoatomic cation transmembrane transporter activity"/>
    <property type="evidence" value="ECO:0007669"/>
    <property type="project" value="InterPro"/>
</dbReference>
<evidence type="ECO:0000313" key="12">
    <source>
        <dbReference type="EMBL" id="ABK77541.1"/>
    </source>
</evidence>
<feature type="transmembrane region" description="Helical" evidence="10">
    <location>
        <begin position="416"/>
        <end position="446"/>
    </location>
</feature>
<evidence type="ECO:0000256" key="6">
    <source>
        <dbReference type="ARBA" id="ARBA00022989"/>
    </source>
</evidence>
<dbReference type="InterPro" id="IPR003445">
    <property type="entry name" value="Cat_transpt"/>
</dbReference>
<gene>
    <name evidence="12" type="ordered locus">CENSYa_0909</name>
</gene>
<feature type="transmembrane region" description="Helical" evidence="10">
    <location>
        <begin position="284"/>
        <end position="303"/>
    </location>
</feature>
<accession>A0RW24</accession>
<evidence type="ECO:0000256" key="9">
    <source>
        <dbReference type="PROSITE-ProRule" id="PRU00703"/>
    </source>
</evidence>
<protein>
    <submittedName>
        <fullName evidence="12">Trk-type K transport system, membrane component</fullName>
    </submittedName>
</protein>
<dbReference type="GO" id="GO:0030001">
    <property type="term" value="P:metal ion transport"/>
    <property type="evidence" value="ECO:0007669"/>
    <property type="project" value="UniProtKB-ARBA"/>
</dbReference>
<keyword evidence="6 10" id="KW-1133">Transmembrane helix</keyword>
<comment type="subcellular location">
    <subcellularLocation>
        <location evidence="1">Cell membrane</location>
        <topology evidence="1">Multi-pass membrane protein</topology>
    </subcellularLocation>
</comment>
<dbReference type="SUPFAM" id="SSF54631">
    <property type="entry name" value="CBS-domain pair"/>
    <property type="match status" value="1"/>
</dbReference>
<dbReference type="HOGENOM" id="CLU_451740_0_0_2"/>
<feature type="transmembrane region" description="Helical" evidence="10">
    <location>
        <begin position="218"/>
        <end position="237"/>
    </location>
</feature>
<evidence type="ECO:0000256" key="3">
    <source>
        <dbReference type="ARBA" id="ARBA00022448"/>
    </source>
</evidence>
<feature type="domain" description="CBS" evidence="11">
    <location>
        <begin position="21"/>
        <end position="78"/>
    </location>
</feature>
<keyword evidence="13" id="KW-1185">Reference proteome</keyword>
<feature type="transmembrane region" description="Helical" evidence="10">
    <location>
        <begin position="466"/>
        <end position="490"/>
    </location>
</feature>
<evidence type="ECO:0000256" key="7">
    <source>
        <dbReference type="ARBA" id="ARBA00023065"/>
    </source>
</evidence>
<dbReference type="Pfam" id="PF02386">
    <property type="entry name" value="TrkH"/>
    <property type="match status" value="1"/>
</dbReference>
<evidence type="ECO:0000259" key="11">
    <source>
        <dbReference type="PROSITE" id="PS51371"/>
    </source>
</evidence>
<dbReference type="EnsemblBacteria" id="ABK77541">
    <property type="protein sequence ID" value="ABK77541"/>
    <property type="gene ID" value="CENSYa_0909"/>
</dbReference>
<dbReference type="GO" id="GO:0005886">
    <property type="term" value="C:plasma membrane"/>
    <property type="evidence" value="ECO:0007669"/>
    <property type="project" value="UniProtKB-SubCell"/>
</dbReference>
<dbReference type="PROSITE" id="PS51371">
    <property type="entry name" value="CBS"/>
    <property type="match status" value="2"/>
</dbReference>
<feature type="transmembrane region" description="Helical" evidence="10">
    <location>
        <begin position="324"/>
        <end position="346"/>
    </location>
</feature>
<evidence type="ECO:0000256" key="1">
    <source>
        <dbReference type="ARBA" id="ARBA00004651"/>
    </source>
</evidence>
<dbReference type="PANTHER" id="PTHR32024:SF2">
    <property type="entry name" value="TRK SYSTEM POTASSIUM UPTAKE PROTEIN TRKG-RELATED"/>
    <property type="match status" value="1"/>
</dbReference>
<dbReference type="InterPro" id="IPR000644">
    <property type="entry name" value="CBS_dom"/>
</dbReference>
<dbReference type="Gene3D" id="3.10.580.10">
    <property type="entry name" value="CBS-domain"/>
    <property type="match status" value="1"/>
</dbReference>
<dbReference type="PATRIC" id="fig|414004.10.peg.839"/>
<evidence type="ECO:0000256" key="2">
    <source>
        <dbReference type="ARBA" id="ARBA00009137"/>
    </source>
</evidence>
<feature type="transmembrane region" description="Helical" evidence="10">
    <location>
        <begin position="153"/>
        <end position="175"/>
    </location>
</feature>
<evidence type="ECO:0000256" key="10">
    <source>
        <dbReference type="SAM" id="Phobius"/>
    </source>
</evidence>
<keyword evidence="7" id="KW-0406">Ion transport</keyword>
<dbReference type="SMART" id="SM00116">
    <property type="entry name" value="CBS"/>
    <property type="match status" value="2"/>
</dbReference>
<keyword evidence="3" id="KW-0813">Transport</keyword>
<feature type="transmembrane region" description="Helical" evidence="10">
    <location>
        <begin position="524"/>
        <end position="547"/>
    </location>
</feature>
<dbReference type="STRING" id="414004.CENSYa_0909"/>
<evidence type="ECO:0000256" key="8">
    <source>
        <dbReference type="ARBA" id="ARBA00023136"/>
    </source>
</evidence>
<keyword evidence="5 10" id="KW-0812">Transmembrane</keyword>
<name>A0RW24_CENSY</name>
<dbReference type="Pfam" id="PF00571">
    <property type="entry name" value="CBS"/>
    <property type="match status" value="2"/>
</dbReference>
<evidence type="ECO:0000256" key="4">
    <source>
        <dbReference type="ARBA" id="ARBA00022475"/>
    </source>
</evidence>
<dbReference type="PANTHER" id="PTHR32024">
    <property type="entry name" value="TRK SYSTEM POTASSIUM UPTAKE PROTEIN TRKG-RELATED"/>
    <property type="match status" value="1"/>
</dbReference>
<evidence type="ECO:0000256" key="5">
    <source>
        <dbReference type="ARBA" id="ARBA00022692"/>
    </source>
</evidence>
<evidence type="ECO:0000313" key="13">
    <source>
        <dbReference type="Proteomes" id="UP000000758"/>
    </source>
</evidence>
<feature type="transmembrane region" description="Helical" evidence="10">
    <location>
        <begin position="383"/>
        <end position="404"/>
    </location>
</feature>
<comment type="similarity">
    <text evidence="2">Belongs to the TrkH potassium transport family.</text>
</comment>
<keyword evidence="8 10" id="KW-0472">Membrane</keyword>
<dbReference type="AlphaFoldDB" id="A0RW24"/>